<keyword evidence="1 2" id="KW-0808">Transferase</keyword>
<sequence>MANRQDLPLAGIRVAEFGQFIAAPGAAMMLADLGADVVKVEALRGDSARRFDGTSLQSPMYLAYNRGKRGIALDLRTPGGLDAARRLALASDVVLHNTRAGVMEALGLDAATLRAARPDLIHASISGFGTRGPSRTRPGLDIAAQAESGMMSVTGEAGGQPLKAGFALIDAATALAAGNAILAALFRRERTGAGETIETSLLSVGVHMQAQLWAEYQCSGALPVRSGNSQPKAAPAADVIAVADGHIVLSAYLDEHWTRLCEAIGQPALAQDARFACNALRVRNRPALLAILHEAMRHLSGDAARALLERHQVVVGVVRDYHQVNASADVRASGILRPVDDGEGGQLDLPGLPFTMASLPAGGTPAVPRLGQHTAEVLAQLGYSEAEIDAMARAGAIGVEPIEQAQQEPA</sequence>
<dbReference type="InterPro" id="IPR050483">
    <property type="entry name" value="CoA-transferase_III_domain"/>
</dbReference>
<dbReference type="InterPro" id="IPR023606">
    <property type="entry name" value="CoA-Trfase_III_dom_1_sf"/>
</dbReference>
<protein>
    <submittedName>
        <fullName evidence="2">CoA transferase</fullName>
    </submittedName>
</protein>
<accession>A0A370NZX2</accession>
<organism evidence="2 3">
    <name type="scientific">Cupriavidus lacunae</name>
    <dbReference type="NCBI Taxonomy" id="2666307"/>
    <lineage>
        <taxon>Bacteria</taxon>
        <taxon>Pseudomonadati</taxon>
        <taxon>Pseudomonadota</taxon>
        <taxon>Betaproteobacteria</taxon>
        <taxon>Burkholderiales</taxon>
        <taxon>Burkholderiaceae</taxon>
        <taxon>Cupriavidus</taxon>
    </lineage>
</organism>
<dbReference type="Gene3D" id="3.30.1540.10">
    <property type="entry name" value="formyl-coa transferase, domain 3"/>
    <property type="match status" value="1"/>
</dbReference>
<dbReference type="GO" id="GO:0008410">
    <property type="term" value="F:CoA-transferase activity"/>
    <property type="evidence" value="ECO:0007669"/>
    <property type="project" value="TreeGrafter"/>
</dbReference>
<reference evidence="3" key="1">
    <citation type="submission" date="2018-06" db="EMBL/GenBank/DDBJ databases">
        <authorList>
            <person name="Feng T."/>
            <person name="Jeon C.O."/>
        </authorList>
    </citation>
    <scope>NUCLEOTIDE SEQUENCE [LARGE SCALE GENOMIC DNA]</scope>
    <source>
        <strain evidence="3">S23</strain>
    </source>
</reference>
<evidence type="ECO:0000313" key="3">
    <source>
        <dbReference type="Proteomes" id="UP000255165"/>
    </source>
</evidence>
<dbReference type="Gene3D" id="3.40.50.10540">
    <property type="entry name" value="Crotonobetainyl-coa:carnitine coa-transferase, domain 1"/>
    <property type="match status" value="1"/>
</dbReference>
<gene>
    <name evidence="2" type="ORF">DN412_04940</name>
</gene>
<dbReference type="RefSeq" id="WP_115013483.1">
    <property type="nucleotide sequence ID" value="NZ_QKWJ01000004.1"/>
</dbReference>
<comment type="caution">
    <text evidence="2">The sequence shown here is derived from an EMBL/GenBank/DDBJ whole genome shotgun (WGS) entry which is preliminary data.</text>
</comment>
<proteinExistence type="predicted"/>
<dbReference type="Pfam" id="PF02515">
    <property type="entry name" value="CoA_transf_3"/>
    <property type="match status" value="1"/>
</dbReference>
<dbReference type="SUPFAM" id="SSF89796">
    <property type="entry name" value="CoA-transferase family III (CaiB/BaiF)"/>
    <property type="match status" value="1"/>
</dbReference>
<dbReference type="InterPro" id="IPR003673">
    <property type="entry name" value="CoA-Trfase_fam_III"/>
</dbReference>
<evidence type="ECO:0000313" key="2">
    <source>
        <dbReference type="EMBL" id="RDK11179.1"/>
    </source>
</evidence>
<dbReference type="PANTHER" id="PTHR48207:SF4">
    <property type="entry name" value="BLL6097 PROTEIN"/>
    <property type="match status" value="1"/>
</dbReference>
<keyword evidence="3" id="KW-1185">Reference proteome</keyword>
<dbReference type="EMBL" id="QKWJ01000004">
    <property type="protein sequence ID" value="RDK11179.1"/>
    <property type="molecule type" value="Genomic_DNA"/>
</dbReference>
<dbReference type="AlphaFoldDB" id="A0A370NZX2"/>
<evidence type="ECO:0000256" key="1">
    <source>
        <dbReference type="ARBA" id="ARBA00022679"/>
    </source>
</evidence>
<dbReference type="Proteomes" id="UP000255165">
    <property type="component" value="Unassembled WGS sequence"/>
</dbReference>
<dbReference type="PANTHER" id="PTHR48207">
    <property type="entry name" value="SUCCINATE--HYDROXYMETHYLGLUTARATE COA-TRANSFERASE"/>
    <property type="match status" value="1"/>
</dbReference>
<dbReference type="InterPro" id="IPR044855">
    <property type="entry name" value="CoA-Trfase_III_dom3_sf"/>
</dbReference>
<name>A0A370NZX2_9BURK</name>